<evidence type="ECO:0008006" key="5">
    <source>
        <dbReference type="Google" id="ProtNLM"/>
    </source>
</evidence>
<sequence length="961" mass="99472">MSGAPSKRILRTTVVAAAAGAVAFAPLAPLAQETSAALDPITIRIGANSEFTRIEFAGVIGARSRVRREGDQIIVRIGSTAAPDVSRLKVDPPKGVEKVETRAVQGATELVLTLAEGADARSGSADGAVYLNLYAGAPAVAPAAQAATASTPVPVVAQTSAGKVSLSFEWPAPVGAAVFRRGEAVWIVFDTPARLDMSGAADLGPASDAHWTAGPDHVAVRLAAPAGTPVSATADGSTWTVTIGGPPIAVAGVRIDRDDTGKPALVARMAGATRAVWLTDPLVGDRFAAVTALAPGKGFADRRKTVDLALLPTAHGLAVETAATDLAVHADGDLVTFSRPGGLTLSSPSAGLDAAPAAAGAPVRARHPGLILGEWADVGHAGFPARYRQMQNAAAAEAMAAGDDPRAPVEARLAFARFLVGSGLGYEAVGVLNAIVAKAPNMGGEPEVRGLRGAARASIGRFDEAQGDFASAAVAGDPASAVWRGYMASARGDHVAARQAFAAGAKAVDAFPQAWRARFGAAHALSALETGDLDAARALLAYSFSQEAPAADQLTARLVQAKLFELDGQSDRALAIYTVIGRAPVDAIAVPAKLAVVRLSLAKGAMKPADGAAALESLRWRWRGDATELAVIRQLGQLYLSQGLYREALTALKGAGPSLSRLEGAADIQADLGQAFRMLFLEGGADGLQPVQALGLFYDFRELTPIGADGDEMVRRLARRLVDVDLLDQAAELLKYQVDNRLEGVAKAQVATDLATVYLMDRQPEAALQALWSSRTTLLPAPLNAERRALEARALAGLGRYDHALEVLGSDSSAEAREVRAEVLWKQEKWAESAALYEARLGERFRDPAALTAAEEARLIRAGVGYSLGKDQAALTRLSRNYQPFVAGARARPALSVALDPGTGEGASAADFAALAASADTFAGWVATMKAEMRRKTGGDRPAAPARPQVAAATGPDRPAA</sequence>
<feature type="region of interest" description="Disordered" evidence="1">
    <location>
        <begin position="933"/>
        <end position="961"/>
    </location>
</feature>
<keyword evidence="4" id="KW-1185">Reference proteome</keyword>
<dbReference type="RefSeq" id="WP_183254608.1">
    <property type="nucleotide sequence ID" value="NZ_BAAAFF010000002.1"/>
</dbReference>
<feature type="chain" id="PRO_5031266581" description="Tetratricopeptide repeat protein" evidence="2">
    <location>
        <begin position="32"/>
        <end position="961"/>
    </location>
</feature>
<dbReference type="AlphaFoldDB" id="A0A7W8MHK5"/>
<dbReference type="InterPro" id="IPR011990">
    <property type="entry name" value="TPR-like_helical_dom_sf"/>
</dbReference>
<name>A0A7W8MHK5_9CAUL</name>
<reference evidence="3 4" key="1">
    <citation type="submission" date="2020-08" db="EMBL/GenBank/DDBJ databases">
        <title>Genomic Encyclopedia of Type Strains, Phase IV (KMG-IV): sequencing the most valuable type-strain genomes for metagenomic binning, comparative biology and taxonomic classification.</title>
        <authorList>
            <person name="Goeker M."/>
        </authorList>
    </citation>
    <scope>NUCLEOTIDE SEQUENCE [LARGE SCALE GENOMIC DNA]</scope>
    <source>
        <strain evidence="3 4">DSM 25335</strain>
    </source>
</reference>
<evidence type="ECO:0000313" key="3">
    <source>
        <dbReference type="EMBL" id="MBB5292332.1"/>
    </source>
</evidence>
<dbReference type="Gene3D" id="1.25.40.10">
    <property type="entry name" value="Tetratricopeptide repeat domain"/>
    <property type="match status" value="1"/>
</dbReference>
<accession>A0A7W8MHK5</accession>
<dbReference type="EMBL" id="JACHFZ010000003">
    <property type="protein sequence ID" value="MBB5292332.1"/>
    <property type="molecule type" value="Genomic_DNA"/>
</dbReference>
<dbReference type="SUPFAM" id="SSF48452">
    <property type="entry name" value="TPR-like"/>
    <property type="match status" value="1"/>
</dbReference>
<gene>
    <name evidence="3" type="ORF">HNQ67_001852</name>
</gene>
<proteinExistence type="predicted"/>
<dbReference type="Proteomes" id="UP000566663">
    <property type="component" value="Unassembled WGS sequence"/>
</dbReference>
<protein>
    <recommendedName>
        <fullName evidence="5">Tetratricopeptide repeat protein</fullName>
    </recommendedName>
</protein>
<feature type="compositionally biased region" description="Low complexity" evidence="1">
    <location>
        <begin position="941"/>
        <end position="953"/>
    </location>
</feature>
<evidence type="ECO:0000256" key="2">
    <source>
        <dbReference type="SAM" id="SignalP"/>
    </source>
</evidence>
<organism evidence="3 4">
    <name type="scientific">Brevundimonas basaltis</name>
    <dbReference type="NCBI Taxonomy" id="472166"/>
    <lineage>
        <taxon>Bacteria</taxon>
        <taxon>Pseudomonadati</taxon>
        <taxon>Pseudomonadota</taxon>
        <taxon>Alphaproteobacteria</taxon>
        <taxon>Caulobacterales</taxon>
        <taxon>Caulobacteraceae</taxon>
        <taxon>Brevundimonas</taxon>
    </lineage>
</organism>
<comment type="caution">
    <text evidence="3">The sequence shown here is derived from an EMBL/GenBank/DDBJ whole genome shotgun (WGS) entry which is preliminary data.</text>
</comment>
<evidence type="ECO:0000256" key="1">
    <source>
        <dbReference type="SAM" id="MobiDB-lite"/>
    </source>
</evidence>
<feature type="signal peptide" evidence="2">
    <location>
        <begin position="1"/>
        <end position="31"/>
    </location>
</feature>
<keyword evidence="2" id="KW-0732">Signal</keyword>
<evidence type="ECO:0000313" key="4">
    <source>
        <dbReference type="Proteomes" id="UP000566663"/>
    </source>
</evidence>